<evidence type="ECO:0000259" key="1">
    <source>
        <dbReference type="Pfam" id="PF24494"/>
    </source>
</evidence>
<evidence type="ECO:0000313" key="3">
    <source>
        <dbReference type="Proteomes" id="UP001270362"/>
    </source>
</evidence>
<dbReference type="Pfam" id="PF24494">
    <property type="entry name" value="DUF7587"/>
    <property type="match status" value="1"/>
</dbReference>
<sequence length="390" mass="45524">MTIYTRAYSNSSAGKLVCGRKKTGGHLSPEQLLEEFKNHALLRNQYPTALVSVSDRLLDTLNRAFNMKYERRDDPANIWVVFINVPDPLPVSPACTIHSAEDLARKCGIWNPQRFHYEFLFEWAIPEQYAQHKVSLKTLVDRGLDWDRYYCFRVDTNLPLRDLREKVREMLDHKSWPSSYDYYGVGISLGWFAKSFGARAPLKWICFQLLQDCIPEVLEADDEEGQDLCDGIDDVVADSWLASLEFFWNVRDWEEMCEREFDRHLDALNELKAEWEALEVHSLFDSFCDGSDSAPVSVEERAMLDGVAAEDYRRDPDGFDSITAMLEEMGLHANRGREDPEHTEIRQREKPSITWQRWYDDEWAEYQSKIKRLETWINKTIEAEAVRIGL</sequence>
<comment type="caution">
    <text evidence="2">The sequence shown here is derived from an EMBL/GenBank/DDBJ whole genome shotgun (WGS) entry which is preliminary data.</text>
</comment>
<dbReference type="AlphaFoldDB" id="A0AAE1CD92"/>
<keyword evidence="3" id="KW-1185">Reference proteome</keyword>
<gene>
    <name evidence="2" type="ORF">B0T22DRAFT_461330</name>
</gene>
<name>A0AAE1CD92_9PEZI</name>
<reference evidence="2" key="1">
    <citation type="journal article" date="2023" name="Mol. Phylogenet. Evol.">
        <title>Genome-scale phylogeny and comparative genomics of the fungal order Sordariales.</title>
        <authorList>
            <person name="Hensen N."/>
            <person name="Bonometti L."/>
            <person name="Westerberg I."/>
            <person name="Brannstrom I.O."/>
            <person name="Guillou S."/>
            <person name="Cros-Aarteil S."/>
            <person name="Calhoun S."/>
            <person name="Haridas S."/>
            <person name="Kuo A."/>
            <person name="Mondo S."/>
            <person name="Pangilinan J."/>
            <person name="Riley R."/>
            <person name="LaButti K."/>
            <person name="Andreopoulos B."/>
            <person name="Lipzen A."/>
            <person name="Chen C."/>
            <person name="Yan M."/>
            <person name="Daum C."/>
            <person name="Ng V."/>
            <person name="Clum A."/>
            <person name="Steindorff A."/>
            <person name="Ohm R.A."/>
            <person name="Martin F."/>
            <person name="Silar P."/>
            <person name="Natvig D.O."/>
            <person name="Lalanne C."/>
            <person name="Gautier V."/>
            <person name="Ament-Velasquez S.L."/>
            <person name="Kruys A."/>
            <person name="Hutchinson M.I."/>
            <person name="Powell A.J."/>
            <person name="Barry K."/>
            <person name="Miller A.N."/>
            <person name="Grigoriev I.V."/>
            <person name="Debuchy R."/>
            <person name="Gladieux P."/>
            <person name="Hiltunen Thoren M."/>
            <person name="Johannesson H."/>
        </authorList>
    </citation>
    <scope>NUCLEOTIDE SEQUENCE</scope>
    <source>
        <strain evidence="2">CBS 314.62</strain>
    </source>
</reference>
<dbReference type="Proteomes" id="UP001270362">
    <property type="component" value="Unassembled WGS sequence"/>
</dbReference>
<dbReference type="InterPro" id="IPR056009">
    <property type="entry name" value="DUF7587"/>
</dbReference>
<proteinExistence type="predicted"/>
<protein>
    <recommendedName>
        <fullName evidence="1">DUF7587 domain-containing protein</fullName>
    </recommendedName>
</protein>
<feature type="domain" description="DUF7587" evidence="1">
    <location>
        <begin position="27"/>
        <end position="138"/>
    </location>
</feature>
<dbReference type="EMBL" id="JAULSO010000002">
    <property type="protein sequence ID" value="KAK3689342.1"/>
    <property type="molecule type" value="Genomic_DNA"/>
</dbReference>
<organism evidence="2 3">
    <name type="scientific">Podospora appendiculata</name>
    <dbReference type="NCBI Taxonomy" id="314037"/>
    <lineage>
        <taxon>Eukaryota</taxon>
        <taxon>Fungi</taxon>
        <taxon>Dikarya</taxon>
        <taxon>Ascomycota</taxon>
        <taxon>Pezizomycotina</taxon>
        <taxon>Sordariomycetes</taxon>
        <taxon>Sordariomycetidae</taxon>
        <taxon>Sordariales</taxon>
        <taxon>Podosporaceae</taxon>
        <taxon>Podospora</taxon>
    </lineage>
</organism>
<evidence type="ECO:0000313" key="2">
    <source>
        <dbReference type="EMBL" id="KAK3689342.1"/>
    </source>
</evidence>
<accession>A0AAE1CD92</accession>
<reference evidence="2" key="2">
    <citation type="submission" date="2023-06" db="EMBL/GenBank/DDBJ databases">
        <authorList>
            <consortium name="Lawrence Berkeley National Laboratory"/>
            <person name="Haridas S."/>
            <person name="Hensen N."/>
            <person name="Bonometti L."/>
            <person name="Westerberg I."/>
            <person name="Brannstrom I.O."/>
            <person name="Guillou S."/>
            <person name="Cros-Aarteil S."/>
            <person name="Calhoun S."/>
            <person name="Kuo A."/>
            <person name="Mondo S."/>
            <person name="Pangilinan J."/>
            <person name="Riley R."/>
            <person name="Labutti K."/>
            <person name="Andreopoulos B."/>
            <person name="Lipzen A."/>
            <person name="Chen C."/>
            <person name="Yanf M."/>
            <person name="Daum C."/>
            <person name="Ng V."/>
            <person name="Clum A."/>
            <person name="Steindorff A."/>
            <person name="Ohm R."/>
            <person name="Martin F."/>
            <person name="Silar P."/>
            <person name="Natvig D."/>
            <person name="Lalanne C."/>
            <person name="Gautier V."/>
            <person name="Ament-Velasquez S.L."/>
            <person name="Kruys A."/>
            <person name="Hutchinson M.I."/>
            <person name="Powell A.J."/>
            <person name="Barry K."/>
            <person name="Miller A.N."/>
            <person name="Grigoriev I.V."/>
            <person name="Debuchy R."/>
            <person name="Gladieux P."/>
            <person name="Thoren M.H."/>
            <person name="Johannesson H."/>
        </authorList>
    </citation>
    <scope>NUCLEOTIDE SEQUENCE</scope>
    <source>
        <strain evidence="2">CBS 314.62</strain>
    </source>
</reference>